<gene>
    <name evidence="1" type="ORF">SVIM_LOCUS302629</name>
</gene>
<accession>A0A6N2LZT0</accession>
<reference evidence="1" key="1">
    <citation type="submission" date="2019-03" db="EMBL/GenBank/DDBJ databases">
        <authorList>
            <person name="Mank J."/>
            <person name="Almeida P."/>
        </authorList>
    </citation>
    <scope>NUCLEOTIDE SEQUENCE</scope>
    <source>
        <strain evidence="1">78183</strain>
    </source>
</reference>
<organism evidence="1">
    <name type="scientific">Salix viminalis</name>
    <name type="common">Common osier</name>
    <name type="synonym">Basket willow</name>
    <dbReference type="NCBI Taxonomy" id="40686"/>
    <lineage>
        <taxon>Eukaryota</taxon>
        <taxon>Viridiplantae</taxon>
        <taxon>Streptophyta</taxon>
        <taxon>Embryophyta</taxon>
        <taxon>Tracheophyta</taxon>
        <taxon>Spermatophyta</taxon>
        <taxon>Magnoliopsida</taxon>
        <taxon>eudicotyledons</taxon>
        <taxon>Gunneridae</taxon>
        <taxon>Pentapetalae</taxon>
        <taxon>rosids</taxon>
        <taxon>fabids</taxon>
        <taxon>Malpighiales</taxon>
        <taxon>Salicaceae</taxon>
        <taxon>Saliceae</taxon>
        <taxon>Salix</taxon>
    </lineage>
</organism>
<proteinExistence type="predicted"/>
<sequence length="77" mass="8645">MTSPIYKPNSAFKICRISKENVHQENHRRLPHLDISCRVDDPLTTCVNSCLPQCIETAPGSLRPKCKTACLQFCTAN</sequence>
<evidence type="ECO:0000313" key="1">
    <source>
        <dbReference type="EMBL" id="VFU47199.1"/>
    </source>
</evidence>
<dbReference type="AlphaFoldDB" id="A0A6N2LZT0"/>
<dbReference type="EMBL" id="CAADRP010001663">
    <property type="protein sequence ID" value="VFU47199.1"/>
    <property type="molecule type" value="Genomic_DNA"/>
</dbReference>
<protein>
    <submittedName>
        <fullName evidence="1">Uncharacterized protein</fullName>
    </submittedName>
</protein>
<name>A0A6N2LZT0_SALVM</name>